<dbReference type="PANTHER" id="PTHR24027">
    <property type="entry name" value="CADHERIN-23"/>
    <property type="match status" value="1"/>
</dbReference>
<name>A0ABM1BZ96_LIMPO</name>
<protein>
    <submittedName>
        <fullName evidence="8">Cadherin-89D-like</fullName>
    </submittedName>
</protein>
<dbReference type="PROSITE" id="PS50268">
    <property type="entry name" value="CADHERIN_2"/>
    <property type="match status" value="4"/>
</dbReference>
<organism evidence="7 8">
    <name type="scientific">Limulus polyphemus</name>
    <name type="common">Atlantic horseshoe crab</name>
    <dbReference type="NCBI Taxonomy" id="6850"/>
    <lineage>
        <taxon>Eukaryota</taxon>
        <taxon>Metazoa</taxon>
        <taxon>Ecdysozoa</taxon>
        <taxon>Arthropoda</taxon>
        <taxon>Chelicerata</taxon>
        <taxon>Merostomata</taxon>
        <taxon>Xiphosura</taxon>
        <taxon>Limulidae</taxon>
        <taxon>Limulus</taxon>
    </lineage>
</organism>
<keyword evidence="7" id="KW-1185">Reference proteome</keyword>
<dbReference type="SMART" id="SM00112">
    <property type="entry name" value="CA"/>
    <property type="match status" value="3"/>
</dbReference>
<proteinExistence type="predicted"/>
<dbReference type="InterPro" id="IPR020894">
    <property type="entry name" value="Cadherin_CS"/>
</dbReference>
<dbReference type="InterPro" id="IPR015919">
    <property type="entry name" value="Cadherin-like_sf"/>
</dbReference>
<dbReference type="RefSeq" id="XP_013791489.1">
    <property type="nucleotide sequence ID" value="XM_013936035.1"/>
</dbReference>
<dbReference type="Pfam" id="PF00028">
    <property type="entry name" value="Cadherin"/>
    <property type="match status" value="3"/>
</dbReference>
<dbReference type="PROSITE" id="PS00232">
    <property type="entry name" value="CADHERIN_1"/>
    <property type="match status" value="3"/>
</dbReference>
<feature type="domain" description="Cadherin" evidence="6">
    <location>
        <begin position="187"/>
        <end position="295"/>
    </location>
</feature>
<evidence type="ECO:0000313" key="7">
    <source>
        <dbReference type="Proteomes" id="UP000694941"/>
    </source>
</evidence>
<gene>
    <name evidence="8" type="primary">LOC106475348</name>
</gene>
<dbReference type="InterPro" id="IPR039808">
    <property type="entry name" value="Cadherin"/>
</dbReference>
<dbReference type="CDD" id="cd11304">
    <property type="entry name" value="Cadherin_repeat"/>
    <property type="match status" value="3"/>
</dbReference>
<evidence type="ECO:0000256" key="2">
    <source>
        <dbReference type="ARBA" id="ARBA00022737"/>
    </source>
</evidence>
<feature type="domain" description="Cadherin" evidence="6">
    <location>
        <begin position="297"/>
        <end position="408"/>
    </location>
</feature>
<reference evidence="8" key="1">
    <citation type="submission" date="2025-08" db="UniProtKB">
        <authorList>
            <consortium name="RefSeq"/>
        </authorList>
    </citation>
    <scope>IDENTIFICATION</scope>
    <source>
        <tissue evidence="8">Muscle</tissue>
    </source>
</reference>
<keyword evidence="2" id="KW-0677">Repeat</keyword>
<dbReference type="SUPFAM" id="SSF49313">
    <property type="entry name" value="Cadherin-like"/>
    <property type="match status" value="3"/>
</dbReference>
<feature type="domain" description="Cadherin" evidence="6">
    <location>
        <begin position="75"/>
        <end position="186"/>
    </location>
</feature>
<dbReference type="InterPro" id="IPR002126">
    <property type="entry name" value="Cadherin-like_dom"/>
</dbReference>
<dbReference type="GeneID" id="106475348"/>
<feature type="non-terminal residue" evidence="8">
    <location>
        <position position="431"/>
    </location>
</feature>
<accession>A0ABM1BZ96</accession>
<evidence type="ECO:0000256" key="3">
    <source>
        <dbReference type="ARBA" id="ARBA00022837"/>
    </source>
</evidence>
<comment type="subcellular location">
    <subcellularLocation>
        <location evidence="1">Membrane</location>
    </subcellularLocation>
</comment>
<dbReference type="Gene3D" id="2.60.40.60">
    <property type="entry name" value="Cadherins"/>
    <property type="match status" value="3"/>
</dbReference>
<feature type="non-terminal residue" evidence="8">
    <location>
        <position position="1"/>
    </location>
</feature>
<evidence type="ECO:0000256" key="1">
    <source>
        <dbReference type="ARBA" id="ARBA00004370"/>
    </source>
</evidence>
<evidence type="ECO:0000259" key="6">
    <source>
        <dbReference type="PROSITE" id="PS50268"/>
    </source>
</evidence>
<evidence type="ECO:0000256" key="4">
    <source>
        <dbReference type="ARBA" id="ARBA00023136"/>
    </source>
</evidence>
<dbReference type="Proteomes" id="UP000694941">
    <property type="component" value="Unplaced"/>
</dbReference>
<sequence>QEIFRLQVFPRKSFKIEAVDNSLSDIKYFKFQELDQQSVAIKVAKSLDELVDRDEIFLPVTVYIEDVNDHAPLFQNTPYHLAVDELTPVGLTIFRGIHAIDRDKPNTANSDVTYSIVGGNEDNAFVLSDPIEGILVVNKPLDFDHGVREFKLQIQATASQRDNSIRQTLTKVKVLVVDINDNVPIFEYDMYNITVVENLPPGFTVVQVFAHDKDMGDNARFQFKLEDPSRAFSVDETSGWIKVHDPSKLDRETRDLLVLKVIAKEVVPNVNPHGPESSAEVHIHLLDANDNNPFFIPSSAYNFVVTETDPTGNLIGFVKAVDPDIGANGMVHYSKQDDGLSKSAPFGVHPTDGSVYVLEKFSKIRQKPPQYTFFVVATDSADIGHERRSSVAVVHVNVTDINNSAPEFEGAPYEASVGESLPPGAFVARIS</sequence>
<dbReference type="PANTHER" id="PTHR24027:SF438">
    <property type="entry name" value="CADHERIN 23"/>
    <property type="match status" value="1"/>
</dbReference>
<dbReference type="PRINTS" id="PR00205">
    <property type="entry name" value="CADHERIN"/>
</dbReference>
<keyword evidence="4" id="KW-0472">Membrane</keyword>
<keyword evidence="3 5" id="KW-0106">Calcium</keyword>
<feature type="domain" description="Cadherin" evidence="6">
    <location>
        <begin position="14"/>
        <end position="74"/>
    </location>
</feature>
<evidence type="ECO:0000313" key="8">
    <source>
        <dbReference type="RefSeq" id="XP_013791489.1"/>
    </source>
</evidence>
<evidence type="ECO:0000256" key="5">
    <source>
        <dbReference type="PROSITE-ProRule" id="PRU00043"/>
    </source>
</evidence>